<dbReference type="KEGG" id="bbel:109464015"/>
<evidence type="ECO:0000256" key="1">
    <source>
        <dbReference type="SAM" id="MobiDB-lite"/>
    </source>
</evidence>
<evidence type="ECO:0000259" key="2">
    <source>
        <dbReference type="Pfam" id="PF13843"/>
    </source>
</evidence>
<dbReference type="PANTHER" id="PTHR46599:SF3">
    <property type="entry name" value="PIGGYBAC TRANSPOSABLE ELEMENT-DERIVED PROTEIN 4"/>
    <property type="match status" value="1"/>
</dbReference>
<name>A0A6P4YCH6_BRABE</name>
<organism evidence="3 4">
    <name type="scientific">Branchiostoma belcheri</name>
    <name type="common">Amphioxus</name>
    <dbReference type="NCBI Taxonomy" id="7741"/>
    <lineage>
        <taxon>Eukaryota</taxon>
        <taxon>Metazoa</taxon>
        <taxon>Chordata</taxon>
        <taxon>Cephalochordata</taxon>
        <taxon>Leptocardii</taxon>
        <taxon>Amphioxiformes</taxon>
        <taxon>Branchiostomatidae</taxon>
        <taxon>Branchiostoma</taxon>
    </lineage>
</organism>
<reference evidence="4" key="1">
    <citation type="submission" date="2025-08" db="UniProtKB">
        <authorList>
            <consortium name="RefSeq"/>
        </authorList>
    </citation>
    <scope>IDENTIFICATION</scope>
    <source>
        <tissue evidence="4">Gonad</tissue>
    </source>
</reference>
<dbReference type="GeneID" id="109464015"/>
<dbReference type="PANTHER" id="PTHR46599">
    <property type="entry name" value="PIGGYBAC TRANSPOSABLE ELEMENT-DERIVED PROTEIN 4"/>
    <property type="match status" value="1"/>
</dbReference>
<feature type="region of interest" description="Disordered" evidence="1">
    <location>
        <begin position="434"/>
        <end position="460"/>
    </location>
</feature>
<dbReference type="RefSeq" id="XP_019616492.1">
    <property type="nucleotide sequence ID" value="XM_019760933.1"/>
</dbReference>
<proteinExistence type="predicted"/>
<dbReference type="AlphaFoldDB" id="A0A6P4YCH6"/>
<sequence>MKPVVDGKPVGYESASKVEVNLAQTGGQDRGEAPEMNAPLRPGVESGASAIEVEGSLAQTEGQEKGEAPAMNAPMPPGEVEAGAETSEESDELDLYSVMRQARADRVVEFSRRNKAIDTTGRPWAEVVPDRDYPYRPKDFIPPGPLGLKRKKASRKELSFFSEIFDRACVRYLVRCTNKYDRERRRAHPAEKRSRWKPTNSTELKAFLGCMIVAGYVHLPNLAFYWGVDEDCGCWLIKRTFPFHRFCQILRYLHYSPEGYCPPGSQRLEDFKAMERLDRVSKVRQVMERVNANSRSACHVGEHLVVDEAMVAFRGRHGLRQYNPSKPTKYGYCVRVLAEADGYILADEVSGARADPEDMSAYQRAMHGVGDDQVSPLDLKPARIVHRLTLPFQGRYRIVFCDSYYTDAQLADHLFAKDTYLVGTVRRNAASLPTLRHPIPPRSNRGRPPTQSFRDPFPKLNVPRGYSVRYHDGPLTAVKWKDTKTLILLLTGTSVGAPDVQVTRRSKGPGGGAIRQQVPCPAMVDLYNRHYKAVDKADQLRSSYEFGRPSKKWHRQLFWYVLNKAVVNAYLNWDAYTSERSRKNKENIPVHKTTQLSFRRALVRQLVGNFSARRKAPAGNPPVVHPVIEPVIVEHEHVRRGKPTRACRYCAKARRHMTGANRPRPHETIYECSTCNVSVCRVSLRPVCWREHLDEMRQQVS</sequence>
<protein>
    <submittedName>
        <fullName evidence="4">PiggyBac transposable element-derived protein 2-like</fullName>
    </submittedName>
</protein>
<dbReference type="InterPro" id="IPR029526">
    <property type="entry name" value="PGBD"/>
</dbReference>
<feature type="domain" description="PiggyBac transposable element-derived protein" evidence="2">
    <location>
        <begin position="159"/>
        <end position="570"/>
    </location>
</feature>
<dbReference type="OrthoDB" id="6370142at2759"/>
<accession>A0A6P4YCH6</accession>
<keyword evidence="3" id="KW-1185">Reference proteome</keyword>
<evidence type="ECO:0000313" key="3">
    <source>
        <dbReference type="Proteomes" id="UP000515135"/>
    </source>
</evidence>
<feature type="region of interest" description="Disordered" evidence="1">
    <location>
        <begin position="1"/>
        <end position="91"/>
    </location>
</feature>
<dbReference type="Proteomes" id="UP000515135">
    <property type="component" value="Unplaced"/>
</dbReference>
<dbReference type="Pfam" id="PF13843">
    <property type="entry name" value="DDE_Tnp_1_7"/>
    <property type="match status" value="1"/>
</dbReference>
<gene>
    <name evidence="4" type="primary">LOC109464015</name>
</gene>
<evidence type="ECO:0000313" key="4">
    <source>
        <dbReference type="RefSeq" id="XP_019616492.1"/>
    </source>
</evidence>